<feature type="domain" description="Cytochrome C biogenesis protein transmembrane" evidence="8">
    <location>
        <begin position="329"/>
        <end position="540"/>
    </location>
</feature>
<evidence type="ECO:0000256" key="1">
    <source>
        <dbReference type="ARBA" id="ARBA00004141"/>
    </source>
</evidence>
<evidence type="ECO:0000313" key="10">
    <source>
        <dbReference type="EMBL" id="RCW92102.1"/>
    </source>
</evidence>
<feature type="transmembrane region" description="Helical" evidence="6">
    <location>
        <begin position="406"/>
        <end position="427"/>
    </location>
</feature>
<proteinExistence type="predicted"/>
<dbReference type="InterPro" id="IPR036249">
    <property type="entry name" value="Thioredoxin-like_sf"/>
</dbReference>
<evidence type="ECO:0000259" key="9">
    <source>
        <dbReference type="Pfam" id="PF11412"/>
    </source>
</evidence>
<evidence type="ECO:0000256" key="2">
    <source>
        <dbReference type="ARBA" id="ARBA00022692"/>
    </source>
</evidence>
<sequence>MNFKNIFLYCLLALSLNLSAQVVDPVTWETKVEKISKTEYKLISIATIEPGWHLYSQQVPDGGPIPTTFAYGDSDDFKTLGDTKEGEGKTIDDPVFDMRIKFFGDKARFTQRIKVLNQELDLVKGEVEFMVCDDERCLPPTYVDLEFNLNQAEKKLKAPQGQGVSFNPTATTPNLVETVKWETSVEKLNATDYILVSSAAIDKGWKLYAQNVEDGGPIPTSFNYIVDKGIELIGKTHEEKGKESLDKVFDMKIKYFKNKAQFRQKIKVTDPSVATVQAEVSFMTCNDTQCTAPTYVDLEFDLSKSVKATSDVSEHSEPNNEAENKGLWSIFIIAFFSGFVALLTPCVFPMIPMTVSFFIKQSQSKARGIRNAIIYGLSIIIIYVLLGTIITAIFGADALNALATNVWFNLIFFILLVVFAISFLGAFEIVLPNSWANKADRQADRGGLVGIFFMALALAIVSFSCTGPIVGTILVEAASKGGIAPVIGMLGFSSAIALPFALFAAFPGWLNSLPKSGGWLNTVKVVLGFLELALAFKFLSQADLVLQLHFLEREVFLAIWIAIFGTLALYLFGKIQLPHDSPLPHISVGRLLLGLLTLTFTIYMIPGLWGAPLKIISAFPPPLDYSESPYGVGNSRGGGAKTVNDIPEGAHLLAPHDILAFNDYETGLAYAKKVGKPVMLDFTGWACVNCRKMEQNVWVAPKVLSKLKNDVVLISLYVDEQIKFPKGKAPESKLRPGKKLRNKGQLWSEFQTIRYKTNTQPYYVLMDHNEENLIEPVAYTPDIDTYNAWLKAGISNFEK</sequence>
<name>A0A368ZF60_9FLAO</name>
<dbReference type="RefSeq" id="WP_245935380.1">
    <property type="nucleotide sequence ID" value="NZ_QPJO01000002.1"/>
</dbReference>
<dbReference type="AlphaFoldDB" id="A0A368ZF60"/>
<keyword evidence="5 6" id="KW-0472">Membrane</keyword>
<dbReference type="Gene3D" id="3.40.30.10">
    <property type="entry name" value="Glutaredoxin"/>
    <property type="match status" value="1"/>
</dbReference>
<evidence type="ECO:0000256" key="7">
    <source>
        <dbReference type="SAM" id="SignalP"/>
    </source>
</evidence>
<gene>
    <name evidence="10" type="ORF">DFQ08_102123</name>
</gene>
<keyword evidence="3" id="KW-0201">Cytochrome c-type biogenesis</keyword>
<dbReference type="GO" id="GO:0045454">
    <property type="term" value="P:cell redox homeostasis"/>
    <property type="evidence" value="ECO:0007669"/>
    <property type="project" value="TreeGrafter"/>
</dbReference>
<dbReference type="GO" id="GO:0017004">
    <property type="term" value="P:cytochrome complex assembly"/>
    <property type="evidence" value="ECO:0007669"/>
    <property type="project" value="UniProtKB-KW"/>
</dbReference>
<evidence type="ECO:0000256" key="4">
    <source>
        <dbReference type="ARBA" id="ARBA00022989"/>
    </source>
</evidence>
<comment type="subcellular location">
    <subcellularLocation>
        <location evidence="1">Membrane</location>
        <topology evidence="1">Multi-pass membrane protein</topology>
    </subcellularLocation>
</comment>
<feature type="transmembrane region" description="Helical" evidence="6">
    <location>
        <begin position="482"/>
        <end position="506"/>
    </location>
</feature>
<evidence type="ECO:0000256" key="6">
    <source>
        <dbReference type="SAM" id="Phobius"/>
    </source>
</evidence>
<evidence type="ECO:0000256" key="5">
    <source>
        <dbReference type="ARBA" id="ARBA00023136"/>
    </source>
</evidence>
<protein>
    <submittedName>
        <fullName evidence="10">Thiol:disulfide interchange protein DsbD</fullName>
    </submittedName>
</protein>
<organism evidence="10 11">
    <name type="scientific">Winogradskyella arenosi</name>
    <dbReference type="NCBI Taxonomy" id="533325"/>
    <lineage>
        <taxon>Bacteria</taxon>
        <taxon>Pseudomonadati</taxon>
        <taxon>Bacteroidota</taxon>
        <taxon>Flavobacteriia</taxon>
        <taxon>Flavobacteriales</taxon>
        <taxon>Flavobacteriaceae</taxon>
        <taxon>Winogradskyella</taxon>
    </lineage>
</organism>
<feature type="transmembrane region" description="Helical" evidence="6">
    <location>
        <begin position="518"/>
        <end position="535"/>
    </location>
</feature>
<feature type="domain" description="Thiol:disulfide interchange protein DsbD N-terminal" evidence="9">
    <location>
        <begin position="38"/>
        <end position="142"/>
    </location>
</feature>
<dbReference type="SUPFAM" id="SSF52833">
    <property type="entry name" value="Thioredoxin-like"/>
    <property type="match status" value="1"/>
</dbReference>
<feature type="transmembrane region" description="Helical" evidence="6">
    <location>
        <begin position="592"/>
        <end position="611"/>
    </location>
</feature>
<feature type="transmembrane region" description="Helical" evidence="6">
    <location>
        <begin position="372"/>
        <end position="394"/>
    </location>
</feature>
<dbReference type="PANTHER" id="PTHR32234">
    <property type="entry name" value="THIOL:DISULFIDE INTERCHANGE PROTEIN DSBD"/>
    <property type="match status" value="1"/>
</dbReference>
<keyword evidence="11" id="KW-1185">Reference proteome</keyword>
<keyword evidence="2 6" id="KW-0812">Transmembrane</keyword>
<feature type="transmembrane region" description="Helical" evidence="6">
    <location>
        <begin position="326"/>
        <end position="351"/>
    </location>
</feature>
<dbReference type="GO" id="GO:0016020">
    <property type="term" value="C:membrane"/>
    <property type="evidence" value="ECO:0007669"/>
    <property type="project" value="UniProtKB-SubCell"/>
</dbReference>
<dbReference type="Gene3D" id="2.60.40.1250">
    <property type="entry name" value="Thiol:disulfide interchange protein DsbD, N-terminal domain"/>
    <property type="match status" value="2"/>
</dbReference>
<dbReference type="Pfam" id="PF11412">
    <property type="entry name" value="DsbD_N"/>
    <property type="match status" value="2"/>
</dbReference>
<feature type="transmembrane region" description="Helical" evidence="6">
    <location>
        <begin position="555"/>
        <end position="572"/>
    </location>
</feature>
<reference evidence="10 11" key="1">
    <citation type="submission" date="2018-07" db="EMBL/GenBank/DDBJ databases">
        <title>Genomic Encyclopedia of Type Strains, Phase III (KMG-III): the genomes of soil and plant-associated and newly described type strains.</title>
        <authorList>
            <person name="Whitman W."/>
        </authorList>
    </citation>
    <scope>NUCLEOTIDE SEQUENCE [LARGE SCALE GENOMIC DNA]</scope>
    <source>
        <strain evidence="10 11">CECT 7958</strain>
    </source>
</reference>
<evidence type="ECO:0000256" key="3">
    <source>
        <dbReference type="ARBA" id="ARBA00022748"/>
    </source>
</evidence>
<evidence type="ECO:0000259" key="8">
    <source>
        <dbReference type="Pfam" id="PF02683"/>
    </source>
</evidence>
<dbReference type="Proteomes" id="UP000253436">
    <property type="component" value="Unassembled WGS sequence"/>
</dbReference>
<dbReference type="PANTHER" id="PTHR32234:SF0">
    <property type="entry name" value="THIOL:DISULFIDE INTERCHANGE PROTEIN DSBD"/>
    <property type="match status" value="1"/>
</dbReference>
<dbReference type="InterPro" id="IPR003834">
    <property type="entry name" value="Cyt_c_assmbl_TM_dom"/>
</dbReference>
<comment type="caution">
    <text evidence="10">The sequence shown here is derived from an EMBL/GenBank/DDBJ whole genome shotgun (WGS) entry which is preliminary data.</text>
</comment>
<dbReference type="InterPro" id="IPR028250">
    <property type="entry name" value="DsbDN"/>
</dbReference>
<dbReference type="InterPro" id="IPR036929">
    <property type="entry name" value="DsbDN_sf"/>
</dbReference>
<feature type="domain" description="Thiol:disulfide interchange protein DsbD N-terminal" evidence="9">
    <location>
        <begin position="195"/>
        <end position="295"/>
    </location>
</feature>
<dbReference type="GO" id="GO:0015035">
    <property type="term" value="F:protein-disulfide reductase activity"/>
    <property type="evidence" value="ECO:0007669"/>
    <property type="project" value="TreeGrafter"/>
</dbReference>
<keyword evidence="7" id="KW-0732">Signal</keyword>
<accession>A0A368ZF60</accession>
<keyword evidence="4 6" id="KW-1133">Transmembrane helix</keyword>
<evidence type="ECO:0000313" key="11">
    <source>
        <dbReference type="Proteomes" id="UP000253436"/>
    </source>
</evidence>
<feature type="signal peptide" evidence="7">
    <location>
        <begin position="1"/>
        <end position="20"/>
    </location>
</feature>
<dbReference type="Pfam" id="PF13899">
    <property type="entry name" value="Thioredoxin_7"/>
    <property type="match status" value="1"/>
</dbReference>
<feature type="chain" id="PRO_5016992687" evidence="7">
    <location>
        <begin position="21"/>
        <end position="799"/>
    </location>
</feature>
<feature type="transmembrane region" description="Helical" evidence="6">
    <location>
        <begin position="448"/>
        <end position="470"/>
    </location>
</feature>
<dbReference type="Pfam" id="PF02683">
    <property type="entry name" value="DsbD_TM"/>
    <property type="match status" value="1"/>
</dbReference>
<dbReference type="EMBL" id="QPJO01000002">
    <property type="protein sequence ID" value="RCW92102.1"/>
    <property type="molecule type" value="Genomic_DNA"/>
</dbReference>